<name>A0A512TRA9_CLOBU</name>
<evidence type="ECO:0000313" key="2">
    <source>
        <dbReference type="Proteomes" id="UP000321089"/>
    </source>
</evidence>
<comment type="caution">
    <text evidence="1">The sequence shown here is derived from an EMBL/GenBank/DDBJ whole genome shotgun (WGS) entry which is preliminary data.</text>
</comment>
<proteinExistence type="predicted"/>
<dbReference type="AlphaFoldDB" id="A0A512TRA9"/>
<dbReference type="RefSeq" id="WP_171781654.1">
    <property type="nucleotide sequence ID" value="NZ_BKBC01000055.1"/>
</dbReference>
<organism evidence="1 2">
    <name type="scientific">Clostridium butyricum</name>
    <dbReference type="NCBI Taxonomy" id="1492"/>
    <lineage>
        <taxon>Bacteria</taxon>
        <taxon>Bacillati</taxon>
        <taxon>Bacillota</taxon>
        <taxon>Clostridia</taxon>
        <taxon>Eubacteriales</taxon>
        <taxon>Clostridiaceae</taxon>
        <taxon>Clostridium</taxon>
    </lineage>
</organism>
<protein>
    <submittedName>
        <fullName evidence="1">Uncharacterized protein</fullName>
    </submittedName>
</protein>
<dbReference type="Proteomes" id="UP000321089">
    <property type="component" value="Unassembled WGS sequence"/>
</dbReference>
<dbReference type="EMBL" id="BKBC01000055">
    <property type="protein sequence ID" value="GEQ22643.1"/>
    <property type="molecule type" value="Genomic_DNA"/>
</dbReference>
<reference evidence="1 2" key="1">
    <citation type="submission" date="2019-07" db="EMBL/GenBank/DDBJ databases">
        <title>Whole genome shotgun sequence of Clostridium butyricum NBRC 3858.</title>
        <authorList>
            <person name="Hosoyama A."/>
            <person name="Uohara A."/>
            <person name="Ohji S."/>
            <person name="Ichikawa N."/>
        </authorList>
    </citation>
    <scope>NUCLEOTIDE SEQUENCE [LARGE SCALE GENOMIC DNA]</scope>
    <source>
        <strain evidence="1 2">NBRC 3858</strain>
    </source>
</reference>
<gene>
    <name evidence="1" type="ORF">CBU02nite_31490</name>
</gene>
<evidence type="ECO:0000313" key="1">
    <source>
        <dbReference type="EMBL" id="GEQ22643.1"/>
    </source>
</evidence>
<sequence length="53" mass="6298">MKINNIVKCNLNDNRKTKESESLVKIEEPLIKDVIDKLRFQFKICIEKYVNMA</sequence>
<accession>A0A512TRA9</accession>